<dbReference type="GO" id="GO:0005992">
    <property type="term" value="P:trehalose biosynthetic process"/>
    <property type="evidence" value="ECO:0007669"/>
    <property type="project" value="TreeGrafter"/>
</dbReference>
<name>A0A517U6M0_9BACT</name>
<proteinExistence type="predicted"/>
<dbReference type="OrthoDB" id="9805159at2"/>
<dbReference type="GO" id="GO:0030980">
    <property type="term" value="P:alpha-glucan catabolic process"/>
    <property type="evidence" value="ECO:0007669"/>
    <property type="project" value="TreeGrafter"/>
</dbReference>
<dbReference type="SUPFAM" id="SSF51445">
    <property type="entry name" value="(Trans)glycosidases"/>
    <property type="match status" value="1"/>
</dbReference>
<dbReference type="InterPro" id="IPR006047">
    <property type="entry name" value="GH13_cat_dom"/>
</dbReference>
<dbReference type="AlphaFoldDB" id="A0A517U6M0"/>
<dbReference type="PANTHER" id="PTHR10357:SF216">
    <property type="entry name" value="MALTOOLIGOSYL TREHALOSE SYNTHASE-RELATED"/>
    <property type="match status" value="1"/>
</dbReference>
<dbReference type="EC" id="5.4.99.15" evidence="2"/>
<protein>
    <submittedName>
        <fullName evidence="2">Maltooligosyl trehalose synthase</fullName>
        <ecNumber evidence="2">5.4.99.15</ecNumber>
    </submittedName>
</protein>
<dbReference type="EMBL" id="CP036339">
    <property type="protein sequence ID" value="QDT76264.1"/>
    <property type="molecule type" value="Genomic_DNA"/>
</dbReference>
<dbReference type="SMART" id="SM00642">
    <property type="entry name" value="Aamy"/>
    <property type="match status" value="1"/>
</dbReference>
<dbReference type="Proteomes" id="UP000317909">
    <property type="component" value="Chromosome"/>
</dbReference>
<dbReference type="NCBIfam" id="TIGR02401">
    <property type="entry name" value="trehalose_TreY"/>
    <property type="match status" value="1"/>
</dbReference>
<dbReference type="GO" id="GO:0047470">
    <property type="term" value="F:(1,4)-alpha-D-glucan 1-alpha-D-glucosylmutase activity"/>
    <property type="evidence" value="ECO:0007669"/>
    <property type="project" value="UniProtKB-EC"/>
</dbReference>
<organism evidence="2 3">
    <name type="scientific">Lacipirellula limnantheis</name>
    <dbReference type="NCBI Taxonomy" id="2528024"/>
    <lineage>
        <taxon>Bacteria</taxon>
        <taxon>Pseudomonadati</taxon>
        <taxon>Planctomycetota</taxon>
        <taxon>Planctomycetia</taxon>
        <taxon>Pirellulales</taxon>
        <taxon>Lacipirellulaceae</taxon>
        <taxon>Lacipirellula</taxon>
    </lineage>
</organism>
<dbReference type="Pfam" id="PF00128">
    <property type="entry name" value="Alpha-amylase"/>
    <property type="match status" value="1"/>
</dbReference>
<evidence type="ECO:0000259" key="1">
    <source>
        <dbReference type="SMART" id="SM00642"/>
    </source>
</evidence>
<gene>
    <name evidence="2" type="primary">treY</name>
    <name evidence="2" type="ORF">I41_55140</name>
</gene>
<reference evidence="2 3" key="1">
    <citation type="submission" date="2019-02" db="EMBL/GenBank/DDBJ databases">
        <title>Deep-cultivation of Planctomycetes and their phenomic and genomic characterization uncovers novel biology.</title>
        <authorList>
            <person name="Wiegand S."/>
            <person name="Jogler M."/>
            <person name="Boedeker C."/>
            <person name="Pinto D."/>
            <person name="Vollmers J."/>
            <person name="Rivas-Marin E."/>
            <person name="Kohn T."/>
            <person name="Peeters S.H."/>
            <person name="Heuer A."/>
            <person name="Rast P."/>
            <person name="Oberbeckmann S."/>
            <person name="Bunk B."/>
            <person name="Jeske O."/>
            <person name="Meyerdierks A."/>
            <person name="Storesund J.E."/>
            <person name="Kallscheuer N."/>
            <person name="Luecker S."/>
            <person name="Lage O.M."/>
            <person name="Pohl T."/>
            <person name="Merkel B.J."/>
            <person name="Hornburger P."/>
            <person name="Mueller R.-W."/>
            <person name="Bruemmer F."/>
            <person name="Labrenz M."/>
            <person name="Spormann A.M."/>
            <person name="Op den Camp H."/>
            <person name="Overmann J."/>
            <person name="Amann R."/>
            <person name="Jetten M.S.M."/>
            <person name="Mascher T."/>
            <person name="Medema M.H."/>
            <person name="Devos D.P."/>
            <person name="Kaster A.-K."/>
            <person name="Ovreas L."/>
            <person name="Rohde M."/>
            <person name="Galperin M.Y."/>
            <person name="Jogler C."/>
        </authorList>
    </citation>
    <scope>NUCLEOTIDE SEQUENCE [LARGE SCALE GENOMIC DNA]</scope>
    <source>
        <strain evidence="2 3">I41</strain>
    </source>
</reference>
<dbReference type="Gene3D" id="3.20.20.80">
    <property type="entry name" value="Glycosidases"/>
    <property type="match status" value="4"/>
</dbReference>
<dbReference type="InterPro" id="IPR017853">
    <property type="entry name" value="GH"/>
</dbReference>
<dbReference type="Gene3D" id="3.30.1590.10">
    <property type="entry name" value="Maltooligosyl trehalose synthase, domain 2"/>
    <property type="match status" value="1"/>
</dbReference>
<dbReference type="InterPro" id="IPR012767">
    <property type="entry name" value="Trehalose_TreY"/>
</dbReference>
<dbReference type="PANTHER" id="PTHR10357">
    <property type="entry name" value="ALPHA-AMYLASE FAMILY MEMBER"/>
    <property type="match status" value="1"/>
</dbReference>
<dbReference type="KEGG" id="llh:I41_55140"/>
<keyword evidence="3" id="KW-1185">Reference proteome</keyword>
<evidence type="ECO:0000313" key="2">
    <source>
        <dbReference type="EMBL" id="QDT76264.1"/>
    </source>
</evidence>
<feature type="domain" description="Glycosyl hydrolase family 13 catalytic" evidence="1">
    <location>
        <begin position="27"/>
        <end position="553"/>
    </location>
</feature>
<evidence type="ECO:0000313" key="3">
    <source>
        <dbReference type="Proteomes" id="UP000317909"/>
    </source>
</evidence>
<dbReference type="CDD" id="cd11336">
    <property type="entry name" value="AmyAc_MTSase"/>
    <property type="match status" value="1"/>
</dbReference>
<keyword evidence="2" id="KW-0413">Isomerase</keyword>
<sequence>MSVKSSKMPAADEAIAISSAPSVNRVPLATYRWQLSESHGFEQIRELIPYFQMLGISDLYLSPLFRARAGSTHGYDVVDHGEIEPAFGGEGDFLRLAEAARAAGLGIVLDVVPNHMGINDSGNRYWLDVLENGEAARWANFFDVDWDAIPQTLKHRVLQPVLGQPFGAALEQGELRIVYADHRLQVEYFDRRFPLAPRTWPAILQRVVARLAVAMREEQAAPVDPAERRASRIELTELESVIAQLQHLPAPGGASPIALRERYREQRIARRRLAHLVGKRPRVAAALTAAIDEFNGVVGEPSSFDRLEKLLSDQCYRLAYWRVASDEINYRRFFDINELAAIRVEDDQVFETVHRLVASLLERGLVTGLRIDHPDGLLDPAQYFQNLQSLYRHSLPEHARESAGQLYVVAEKILSGDEHLPVDWAVSGTTGYELISLVSRLLVDADGVKEIQAAYEELSGVEESAAQILYQSKKEAGSVAMLSEMQMLASRLYRIAQRERASCDFTLPTLLRALQEVVACLAVYRTYVPPRGWEASEEDHRRIGLAVRLAKRRNPGMSRSLFDFIANVLLLQFPKTLSQEDREAWRHFALKLQQVSGPITAKGVEDTAFYRYYPLASLNEVGGELAAGGLAVEEFHRLMHRRAATWPNGMSASSTHDTKRSEDVRARLHVLSETPRRWRESVLLWRQMNRRFLADWDGDPIPDANEEYLIYQTLVGTWPVAPMDEAERETYCGRMVQYLEKALREAKLHTSWMNPSEEYETRAFDFLRKILGQDAAAFQTDLTQFVADVSDAGFVNSLTQVLLKATLPGAPDFYQGTELWDFSLVDPDNRRPVDYATRQTALMELTKSVERDLSAIARELGEAWPDPRIKMLVTLRALAVRRRFEQLFASGEYLSLEVQGVHAEHLFAFARRAGDDWVIVVTPRQFHRLAHAGSGKASTGRGQADWGDTAVVLPTDASRSWRSELSGQKLEAESNNDTLTLAAKQLFATLPVALLTKSQPTKA</sequence>
<accession>A0A517U6M0</accession>
<dbReference type="RefSeq" id="WP_145436102.1">
    <property type="nucleotide sequence ID" value="NZ_CP036339.1"/>
</dbReference>